<protein>
    <recommendedName>
        <fullName evidence="2">Fe2OG dioxygenase domain-containing protein</fullName>
    </recommendedName>
</protein>
<sequence length="454" mass="51569">MFVEAFHARHVNNGWNTLLPPSPFPILRRANSLFSVITTEAVPSTTASIEYIEESKLHIVTLPPFVRTDDQNDGGYPSPLHQIHIRPLLTDEETSELLQLARNHATENQSWDRQDSSRHASYPTVDFAIEESRLHNSLCVLTLRCQSEILQYLGPSGIRFEERVFCALSDAYGVDVEDMSFLDLFCASYEGKESDGKSKSNDSDEDRNTMDRLAFHRDGSLLSFTVLLSPLNEFEGGGTIFDAFLDVVVPYDDAGSVLLSSGVIQPPQAGYVTLHSGKLLHGGHVVSKGQRIVLVGFVDVHERNMRPGALHNATKEWGRNDVRAFWNERRLSLVKQQQRRQQQEDIVQPLWKLKNSRYLPKDTKEGHITNEGRSCIGQKIAIPLNIVQNFESRADMEKMRRRRLITEDKLLRGILLPRHERGEKSTDEDGGEWMEVDFDNMNGLMLGWNTEKVE</sequence>
<dbReference type="Proteomes" id="UP001530315">
    <property type="component" value="Unassembled WGS sequence"/>
</dbReference>
<evidence type="ECO:0000313" key="3">
    <source>
        <dbReference type="EMBL" id="KAL3778224.1"/>
    </source>
</evidence>
<evidence type="ECO:0000313" key="4">
    <source>
        <dbReference type="Proteomes" id="UP001530315"/>
    </source>
</evidence>
<feature type="domain" description="Fe2OG dioxygenase" evidence="2">
    <location>
        <begin position="180"/>
        <end position="300"/>
    </location>
</feature>
<dbReference type="PROSITE" id="PS51471">
    <property type="entry name" value="FE2OG_OXY"/>
    <property type="match status" value="1"/>
</dbReference>
<name>A0ABD3NQG8_9STRA</name>
<gene>
    <name evidence="3" type="ORF">ACHAW5_009626</name>
</gene>
<dbReference type="GO" id="GO:0046872">
    <property type="term" value="F:metal ion binding"/>
    <property type="evidence" value="ECO:0007669"/>
    <property type="project" value="UniProtKB-KW"/>
</dbReference>
<dbReference type="AlphaFoldDB" id="A0ABD3NQG8"/>
<accession>A0ABD3NQG8</accession>
<evidence type="ECO:0000256" key="1">
    <source>
        <dbReference type="RuleBase" id="RU003682"/>
    </source>
</evidence>
<evidence type="ECO:0000259" key="2">
    <source>
        <dbReference type="PROSITE" id="PS51471"/>
    </source>
</evidence>
<dbReference type="EMBL" id="JALLAZ020001232">
    <property type="protein sequence ID" value="KAL3778224.1"/>
    <property type="molecule type" value="Genomic_DNA"/>
</dbReference>
<reference evidence="3 4" key="1">
    <citation type="submission" date="2024-10" db="EMBL/GenBank/DDBJ databases">
        <title>Updated reference genomes for cyclostephanoid diatoms.</title>
        <authorList>
            <person name="Roberts W.R."/>
            <person name="Alverson A.J."/>
        </authorList>
    </citation>
    <scope>NUCLEOTIDE SEQUENCE [LARGE SCALE GENOMIC DNA]</scope>
    <source>
        <strain evidence="3 4">AJA276-08</strain>
    </source>
</reference>
<keyword evidence="1" id="KW-0479">Metal-binding</keyword>
<dbReference type="InterPro" id="IPR005123">
    <property type="entry name" value="Oxoglu/Fe-dep_dioxygenase_dom"/>
</dbReference>
<dbReference type="Gene3D" id="2.60.120.620">
    <property type="entry name" value="q2cbj1_9rhob like domain"/>
    <property type="match status" value="1"/>
</dbReference>
<keyword evidence="1" id="KW-0408">Iron</keyword>
<keyword evidence="4" id="KW-1185">Reference proteome</keyword>
<dbReference type="GO" id="GO:0016491">
    <property type="term" value="F:oxidoreductase activity"/>
    <property type="evidence" value="ECO:0007669"/>
    <property type="project" value="UniProtKB-KW"/>
</dbReference>
<comment type="caution">
    <text evidence="3">The sequence shown here is derived from an EMBL/GenBank/DDBJ whole genome shotgun (WGS) entry which is preliminary data.</text>
</comment>
<comment type="similarity">
    <text evidence="1">Belongs to the iron/ascorbate-dependent oxidoreductase family.</text>
</comment>
<proteinExistence type="inferred from homology"/>
<organism evidence="3 4">
    <name type="scientific">Stephanodiscus triporus</name>
    <dbReference type="NCBI Taxonomy" id="2934178"/>
    <lineage>
        <taxon>Eukaryota</taxon>
        <taxon>Sar</taxon>
        <taxon>Stramenopiles</taxon>
        <taxon>Ochrophyta</taxon>
        <taxon>Bacillariophyta</taxon>
        <taxon>Coscinodiscophyceae</taxon>
        <taxon>Thalassiosirophycidae</taxon>
        <taxon>Stephanodiscales</taxon>
        <taxon>Stephanodiscaceae</taxon>
        <taxon>Stephanodiscus</taxon>
    </lineage>
</organism>
<keyword evidence="1" id="KW-0560">Oxidoreductase</keyword>